<evidence type="ECO:0000313" key="3">
    <source>
        <dbReference type="EMBL" id="SDZ37922.1"/>
    </source>
</evidence>
<dbReference type="Pfam" id="PF03432">
    <property type="entry name" value="Relaxase"/>
    <property type="match status" value="1"/>
</dbReference>
<dbReference type="InterPro" id="IPR005094">
    <property type="entry name" value="Endonuclease_MobA/VirD2"/>
</dbReference>
<evidence type="ECO:0000256" key="1">
    <source>
        <dbReference type="SAM" id="Coils"/>
    </source>
</evidence>
<keyword evidence="4" id="KW-1185">Reference proteome</keyword>
<reference evidence="3 4" key="1">
    <citation type="submission" date="2016-10" db="EMBL/GenBank/DDBJ databases">
        <authorList>
            <person name="de Groot N.N."/>
        </authorList>
    </citation>
    <scope>NUCLEOTIDE SEQUENCE [LARGE SCALE GENOMIC DNA]</scope>
    <source>
        <strain evidence="3 4">DSM 21650</strain>
    </source>
</reference>
<name>A0A1H3SIX8_9FIRM</name>
<dbReference type="OrthoDB" id="9763513at2"/>
<proteinExistence type="predicted"/>
<dbReference type="STRING" id="415015.SAMN05660462_02939"/>
<sequence>MATTRLISMHKNKGKSVADCISDRIDYALNPDKTNEGKYVSSYECDPKTVKGEFILSKKIYANITGREQVNDVILYQIRQSFKPGEISPELANKIGYELALKFTKGNHAFFVATHIDKSHIHNHIIYNSTSLDCTRKFRDFLGSGKAVGKISDRLCLENGLSIIENPKRGKNHYGKWLGDKKPITHSQDLRNTIDEILSKKPTNFDDFLFQMEEAGYSIKQGKHLAFKNKQQKRFIRLRSLGEGYLEEEIKEIIKGKMPYSNRKQVASKQQSPVNLLVDIQSKLQAEKGEGYQRWAKIFNLKQMAQTINFLTENNLLVYEDLEKKAQLSTDNFNEISDQIKNIENRMKEIGNLKTHIISYSKTRDIYTAYRKSGYSKKYYEKHTADLILHKAAKAAFDELDTKKIPTVKALQKEYTELISEKRKVYTKYHSIKKEMKNILTAKANVDRLLGGDSVEKEKEKSQKQR</sequence>
<protein>
    <submittedName>
        <fullName evidence="3">Relaxase/Mobilisation nuclease domain-containing protein</fullName>
    </submittedName>
</protein>
<evidence type="ECO:0000259" key="2">
    <source>
        <dbReference type="Pfam" id="PF03432"/>
    </source>
</evidence>
<accession>A0A1H3SIX8</accession>
<dbReference type="RefSeq" id="WP_091732947.1">
    <property type="nucleotide sequence ID" value="NZ_FNQE01000047.1"/>
</dbReference>
<dbReference type="Proteomes" id="UP000198625">
    <property type="component" value="Unassembled WGS sequence"/>
</dbReference>
<evidence type="ECO:0000313" key="4">
    <source>
        <dbReference type="Proteomes" id="UP000198625"/>
    </source>
</evidence>
<keyword evidence="1" id="KW-0175">Coiled coil</keyword>
<dbReference type="EMBL" id="FNQE01000047">
    <property type="protein sequence ID" value="SDZ37922.1"/>
    <property type="molecule type" value="Genomic_DNA"/>
</dbReference>
<dbReference type="AlphaFoldDB" id="A0A1H3SIX8"/>
<feature type="domain" description="MobA/VirD2-like nuclease" evidence="2">
    <location>
        <begin position="27"/>
        <end position="161"/>
    </location>
</feature>
<gene>
    <name evidence="3" type="ORF">SAMN05660462_02939</name>
</gene>
<feature type="coiled-coil region" evidence="1">
    <location>
        <begin position="319"/>
        <end position="353"/>
    </location>
</feature>
<organism evidence="3 4">
    <name type="scientific">Proteiniborus ethanoligenes</name>
    <dbReference type="NCBI Taxonomy" id="415015"/>
    <lineage>
        <taxon>Bacteria</taxon>
        <taxon>Bacillati</taxon>
        <taxon>Bacillota</taxon>
        <taxon>Clostridia</taxon>
        <taxon>Eubacteriales</taxon>
        <taxon>Proteiniborus</taxon>
    </lineage>
</organism>